<evidence type="ECO:0000313" key="7">
    <source>
        <dbReference type="EMBL" id="TLD00827.1"/>
    </source>
</evidence>
<dbReference type="CDD" id="cd06225">
    <property type="entry name" value="HAMP"/>
    <property type="match status" value="1"/>
</dbReference>
<keyword evidence="5" id="KW-0812">Transmembrane</keyword>
<feature type="transmembrane region" description="Helical" evidence="5">
    <location>
        <begin position="21"/>
        <end position="39"/>
    </location>
</feature>
<dbReference type="GO" id="GO:0000155">
    <property type="term" value="F:phosphorelay sensor kinase activity"/>
    <property type="evidence" value="ECO:0007669"/>
    <property type="project" value="InterPro"/>
</dbReference>
<keyword evidence="5" id="KW-0472">Membrane</keyword>
<feature type="transmembrane region" description="Helical" evidence="5">
    <location>
        <begin position="294"/>
        <end position="312"/>
    </location>
</feature>
<dbReference type="Pfam" id="PF02518">
    <property type="entry name" value="HATPase_c"/>
    <property type="match status" value="1"/>
</dbReference>
<comment type="subcellular location">
    <subcellularLocation>
        <location evidence="1">Membrane</location>
    </subcellularLocation>
</comment>
<keyword evidence="2" id="KW-0597">Phosphoprotein</keyword>
<sequence>MKNYWIKFSNLKIKQKLLISNIGIILIMVCLTGVSGYYISRNLLITTSVKSSVDLMEQLSSNFDYAIESLEDFILMQTFNKDFSGIIGKETEKGNSKALFDRKKKLLNFSYNLMNFNKYIKAVLVQDNFENIYYYSTDYSSMSLEEQDDNLAFQKAYEMWGTTYWKPYNEELVFASSLVFDFESMKPLGVISIGIDTAYFKELYKNISSEKANEILVLNQDRQILIGEDNKGRELAEIILEKYKPINEEGKEIYYNNEKYIYTTWKAKGNGIQVMNLISEKVIMDGIFKLLTPVIWSALLGVILSAAIAVLISGQISSNIKLLLTNIRSISKGDFSQKIVPASYDEVGMLAVEFNHMSEQIVQLFKSVTDEKIQKKNSELKALQFEYDSLQAKINPHFLYNTLESINSLAKLKGQQDIADSIFLLGKYLREAISSKRKFVLLEEEIQNIRNYVKIQQLSYGDKIQIIFHVDEALLDVVVPKLILQPLVENSIVHGIEPKIGKGRIEITARCEKKDMYLVVWDDGVGISREQLENTMEHKPGNSGYEHTKVGLMAVHKRIRILYGEAYGIHIHSSPQEGTSIMIKLPINFEDEEVHYEI</sequence>
<dbReference type="SUPFAM" id="SSF55874">
    <property type="entry name" value="ATPase domain of HSP90 chaperone/DNA topoisomerase II/histidine kinase"/>
    <property type="match status" value="1"/>
</dbReference>
<dbReference type="EC" id="2.7.13.3" evidence="7"/>
<evidence type="ECO:0000259" key="6">
    <source>
        <dbReference type="PROSITE" id="PS50885"/>
    </source>
</evidence>
<organism evidence="7 8">
    <name type="scientific">Robinsoniella peoriensis</name>
    <dbReference type="NCBI Taxonomy" id="180332"/>
    <lineage>
        <taxon>Bacteria</taxon>
        <taxon>Bacillati</taxon>
        <taxon>Bacillota</taxon>
        <taxon>Clostridia</taxon>
        <taxon>Lachnospirales</taxon>
        <taxon>Lachnospiraceae</taxon>
        <taxon>Robinsoniella</taxon>
    </lineage>
</organism>
<dbReference type="Proteomes" id="UP000306509">
    <property type="component" value="Unassembled WGS sequence"/>
</dbReference>
<dbReference type="GO" id="GO:0016020">
    <property type="term" value="C:membrane"/>
    <property type="evidence" value="ECO:0007669"/>
    <property type="project" value="UniProtKB-SubCell"/>
</dbReference>
<keyword evidence="3 7" id="KW-0808">Transferase</keyword>
<dbReference type="PANTHER" id="PTHR34220">
    <property type="entry name" value="SENSOR HISTIDINE KINASE YPDA"/>
    <property type="match status" value="1"/>
</dbReference>
<dbReference type="InterPro" id="IPR003660">
    <property type="entry name" value="HAMP_dom"/>
</dbReference>
<protein>
    <submittedName>
        <fullName evidence="7">Sensor histidine kinase YpdA</fullName>
        <ecNumber evidence="7">2.7.13.3</ecNumber>
    </submittedName>
</protein>
<reference evidence="7 8" key="1">
    <citation type="journal article" date="2019" name="Anaerobe">
        <title>Detection of Robinsoniella peoriensis in multiple bone samples of a trauma patient.</title>
        <authorList>
            <person name="Schrottner P."/>
            <person name="Hartwich K."/>
            <person name="Bunk B."/>
            <person name="Schober I."/>
            <person name="Helbig S."/>
            <person name="Rudolph W.W."/>
            <person name="Gunzer F."/>
        </authorList>
    </citation>
    <scope>NUCLEOTIDE SEQUENCE [LARGE SCALE GENOMIC DNA]</scope>
    <source>
        <strain evidence="7 8">DSM 106044</strain>
    </source>
</reference>
<name>A0A4U8Q7M0_9FIRM</name>
<dbReference type="Gene3D" id="3.30.565.10">
    <property type="entry name" value="Histidine kinase-like ATPase, C-terminal domain"/>
    <property type="match status" value="1"/>
</dbReference>
<dbReference type="SMART" id="SM00387">
    <property type="entry name" value="HATPase_c"/>
    <property type="match status" value="1"/>
</dbReference>
<dbReference type="Gene3D" id="6.10.340.10">
    <property type="match status" value="1"/>
</dbReference>
<evidence type="ECO:0000256" key="4">
    <source>
        <dbReference type="ARBA" id="ARBA00022777"/>
    </source>
</evidence>
<dbReference type="SUPFAM" id="SSF158472">
    <property type="entry name" value="HAMP domain-like"/>
    <property type="match status" value="1"/>
</dbReference>
<dbReference type="InterPro" id="IPR010559">
    <property type="entry name" value="Sig_transdc_His_kin_internal"/>
</dbReference>
<dbReference type="SMART" id="SM00304">
    <property type="entry name" value="HAMP"/>
    <property type="match status" value="1"/>
</dbReference>
<gene>
    <name evidence="7" type="primary">ypdA_15</name>
    <name evidence="7" type="ORF">DSM106044_02294</name>
</gene>
<dbReference type="PROSITE" id="PS50885">
    <property type="entry name" value="HAMP"/>
    <property type="match status" value="1"/>
</dbReference>
<dbReference type="InterPro" id="IPR036890">
    <property type="entry name" value="HATPase_C_sf"/>
</dbReference>
<dbReference type="EMBL" id="QGQD01000046">
    <property type="protein sequence ID" value="TLD00827.1"/>
    <property type="molecule type" value="Genomic_DNA"/>
</dbReference>
<evidence type="ECO:0000256" key="3">
    <source>
        <dbReference type="ARBA" id="ARBA00022679"/>
    </source>
</evidence>
<dbReference type="InterPro" id="IPR050640">
    <property type="entry name" value="Bact_2-comp_sensor_kinase"/>
</dbReference>
<keyword evidence="8" id="KW-1185">Reference proteome</keyword>
<dbReference type="STRING" id="180332.GCA_000797495_05204"/>
<evidence type="ECO:0000256" key="2">
    <source>
        <dbReference type="ARBA" id="ARBA00022553"/>
    </source>
</evidence>
<feature type="domain" description="HAMP" evidence="6">
    <location>
        <begin position="314"/>
        <end position="366"/>
    </location>
</feature>
<keyword evidence="4 7" id="KW-0418">Kinase</keyword>
<dbReference type="Pfam" id="PF06580">
    <property type="entry name" value="His_kinase"/>
    <property type="match status" value="1"/>
</dbReference>
<dbReference type="RefSeq" id="WP_138002462.1">
    <property type="nucleotide sequence ID" value="NZ_QGQD01000046.1"/>
</dbReference>
<proteinExistence type="predicted"/>
<evidence type="ECO:0000313" key="8">
    <source>
        <dbReference type="Proteomes" id="UP000306509"/>
    </source>
</evidence>
<dbReference type="InterPro" id="IPR003594">
    <property type="entry name" value="HATPase_dom"/>
</dbReference>
<evidence type="ECO:0000256" key="1">
    <source>
        <dbReference type="ARBA" id="ARBA00004370"/>
    </source>
</evidence>
<evidence type="ECO:0000256" key="5">
    <source>
        <dbReference type="SAM" id="Phobius"/>
    </source>
</evidence>
<dbReference type="AlphaFoldDB" id="A0A4U8Q7M0"/>
<dbReference type="PANTHER" id="PTHR34220:SF7">
    <property type="entry name" value="SENSOR HISTIDINE KINASE YPDA"/>
    <property type="match status" value="1"/>
</dbReference>
<accession>A0A4U8Q7M0</accession>
<dbReference type="Pfam" id="PF00672">
    <property type="entry name" value="HAMP"/>
    <property type="match status" value="1"/>
</dbReference>
<comment type="caution">
    <text evidence="7">The sequence shown here is derived from an EMBL/GenBank/DDBJ whole genome shotgun (WGS) entry which is preliminary data.</text>
</comment>
<keyword evidence="5" id="KW-1133">Transmembrane helix</keyword>